<proteinExistence type="predicted"/>
<comment type="caution">
    <text evidence="1">The sequence shown here is derived from an EMBL/GenBank/DDBJ whole genome shotgun (WGS) entry which is preliminary data.</text>
</comment>
<keyword evidence="2" id="KW-1185">Reference proteome</keyword>
<dbReference type="EMBL" id="CAJVPY010010624">
    <property type="protein sequence ID" value="CAG8720293.1"/>
    <property type="molecule type" value="Genomic_DNA"/>
</dbReference>
<accession>A0A9N9I5I5</accession>
<dbReference type="AlphaFoldDB" id="A0A9N9I5I5"/>
<sequence length="41" mass="4857">KVTAKLLLLVEELSDKRPDNKDIINIRWIVFFVTVNTTIWN</sequence>
<gene>
    <name evidence="1" type="ORF">DERYTH_LOCUS14268</name>
</gene>
<dbReference type="Proteomes" id="UP000789405">
    <property type="component" value="Unassembled WGS sequence"/>
</dbReference>
<evidence type="ECO:0000313" key="1">
    <source>
        <dbReference type="EMBL" id="CAG8720293.1"/>
    </source>
</evidence>
<protein>
    <submittedName>
        <fullName evidence="1">23050_t:CDS:1</fullName>
    </submittedName>
</protein>
<name>A0A9N9I5I5_9GLOM</name>
<reference evidence="1" key="1">
    <citation type="submission" date="2021-06" db="EMBL/GenBank/DDBJ databases">
        <authorList>
            <person name="Kallberg Y."/>
            <person name="Tangrot J."/>
            <person name="Rosling A."/>
        </authorList>
    </citation>
    <scope>NUCLEOTIDE SEQUENCE</scope>
    <source>
        <strain evidence="1">MA453B</strain>
    </source>
</reference>
<evidence type="ECO:0000313" key="2">
    <source>
        <dbReference type="Proteomes" id="UP000789405"/>
    </source>
</evidence>
<organism evidence="1 2">
    <name type="scientific">Dentiscutata erythropus</name>
    <dbReference type="NCBI Taxonomy" id="1348616"/>
    <lineage>
        <taxon>Eukaryota</taxon>
        <taxon>Fungi</taxon>
        <taxon>Fungi incertae sedis</taxon>
        <taxon>Mucoromycota</taxon>
        <taxon>Glomeromycotina</taxon>
        <taxon>Glomeromycetes</taxon>
        <taxon>Diversisporales</taxon>
        <taxon>Gigasporaceae</taxon>
        <taxon>Dentiscutata</taxon>
    </lineage>
</organism>
<feature type="non-terminal residue" evidence="1">
    <location>
        <position position="1"/>
    </location>
</feature>